<evidence type="ECO:0000313" key="3">
    <source>
        <dbReference type="Proteomes" id="UP000199036"/>
    </source>
</evidence>
<accession>A0A1I5F352</accession>
<feature type="domain" description="N-acetyltransferase" evidence="1">
    <location>
        <begin position="2"/>
        <end position="150"/>
    </location>
</feature>
<dbReference type="Gene3D" id="3.40.630.30">
    <property type="match status" value="1"/>
</dbReference>
<sequence length="158" mass="18146">MHTIKRADSKNLDFQLLIQQLDKDLAIKNGTENDFFAQYNKTDLIKHVIIAYENDKALGCGAIKEYEEGIVEIKRMFVCENKRGNGIATIILNELQSWAAELGYKRCILETGAKMIEAVNLYKKNDFKVISNYGQYADIETSICFEKEIFPKNLQPKK</sequence>
<keyword evidence="2" id="KW-0808">Transferase</keyword>
<reference evidence="3" key="1">
    <citation type="submission" date="2016-10" db="EMBL/GenBank/DDBJ databases">
        <authorList>
            <person name="Varghese N."/>
            <person name="Submissions S."/>
        </authorList>
    </citation>
    <scope>NUCLEOTIDE SEQUENCE [LARGE SCALE GENOMIC DNA]</scope>
    <source>
        <strain evidence="3">DS-12</strain>
    </source>
</reference>
<dbReference type="PANTHER" id="PTHR43305:SF1">
    <property type="entry name" value="FAMILY N-ACETYLTRANSFERASE, PUTATIVE (AFU_ORTHOLOGUE AFUA_2G01380)-RELATED"/>
    <property type="match status" value="1"/>
</dbReference>
<dbReference type="SUPFAM" id="SSF55729">
    <property type="entry name" value="Acyl-CoA N-acyltransferases (Nat)"/>
    <property type="match status" value="1"/>
</dbReference>
<organism evidence="2 3">
    <name type="scientific">Paenimyroides ummariense</name>
    <dbReference type="NCBI Taxonomy" id="913024"/>
    <lineage>
        <taxon>Bacteria</taxon>
        <taxon>Pseudomonadati</taxon>
        <taxon>Bacteroidota</taxon>
        <taxon>Flavobacteriia</taxon>
        <taxon>Flavobacteriales</taxon>
        <taxon>Flavobacteriaceae</taxon>
        <taxon>Paenimyroides</taxon>
    </lineage>
</organism>
<evidence type="ECO:0000313" key="2">
    <source>
        <dbReference type="EMBL" id="SFO18046.1"/>
    </source>
</evidence>
<protein>
    <submittedName>
        <fullName evidence="2">Acetyltransferase (GNAT) family protein</fullName>
    </submittedName>
</protein>
<dbReference type="CDD" id="cd04301">
    <property type="entry name" value="NAT_SF"/>
    <property type="match status" value="1"/>
</dbReference>
<proteinExistence type="predicted"/>
<evidence type="ECO:0000259" key="1">
    <source>
        <dbReference type="PROSITE" id="PS51186"/>
    </source>
</evidence>
<dbReference type="RefSeq" id="WP_091525522.1">
    <property type="nucleotide sequence ID" value="NZ_FOVI01000024.1"/>
</dbReference>
<dbReference type="AlphaFoldDB" id="A0A1I5F352"/>
<dbReference type="InterPro" id="IPR052777">
    <property type="entry name" value="Acetyltransferase_Enz"/>
</dbReference>
<gene>
    <name evidence="2" type="ORF">SAMN05421741_12430</name>
</gene>
<dbReference type="PANTHER" id="PTHR43305">
    <property type="entry name" value="FAMILY N-ACETYLTRANSFERASE, PUTATIVE (AFU_ORTHOLOGUE AFUA_2G01380)-RELATED"/>
    <property type="match status" value="1"/>
</dbReference>
<dbReference type="Pfam" id="PF00583">
    <property type="entry name" value="Acetyltransf_1"/>
    <property type="match status" value="1"/>
</dbReference>
<dbReference type="Proteomes" id="UP000199036">
    <property type="component" value="Unassembled WGS sequence"/>
</dbReference>
<dbReference type="OrthoDB" id="9803233at2"/>
<dbReference type="PROSITE" id="PS51186">
    <property type="entry name" value="GNAT"/>
    <property type="match status" value="1"/>
</dbReference>
<keyword evidence="3" id="KW-1185">Reference proteome</keyword>
<name>A0A1I5F352_9FLAO</name>
<dbReference type="GO" id="GO:0016747">
    <property type="term" value="F:acyltransferase activity, transferring groups other than amino-acyl groups"/>
    <property type="evidence" value="ECO:0007669"/>
    <property type="project" value="InterPro"/>
</dbReference>
<dbReference type="InterPro" id="IPR016181">
    <property type="entry name" value="Acyl_CoA_acyltransferase"/>
</dbReference>
<dbReference type="InterPro" id="IPR000182">
    <property type="entry name" value="GNAT_dom"/>
</dbReference>
<dbReference type="EMBL" id="FOVI01000024">
    <property type="protein sequence ID" value="SFO18046.1"/>
    <property type="molecule type" value="Genomic_DNA"/>
</dbReference>
<dbReference type="STRING" id="913024.SAMN05421741_12430"/>